<dbReference type="PROSITE" id="PS50082">
    <property type="entry name" value="WD_REPEATS_2"/>
    <property type="match status" value="1"/>
</dbReference>
<gene>
    <name evidence="12" type="ORF">OKIOD_LOCUS6355</name>
</gene>
<evidence type="ECO:0000256" key="11">
    <source>
        <dbReference type="PROSITE-ProRule" id="PRU00221"/>
    </source>
</evidence>
<keyword evidence="5" id="KW-0677">Repeat</keyword>
<dbReference type="SUPFAM" id="SSF101908">
    <property type="entry name" value="Putative isomerase YbhE"/>
    <property type="match status" value="1"/>
</dbReference>
<evidence type="ECO:0000313" key="13">
    <source>
        <dbReference type="Proteomes" id="UP001158576"/>
    </source>
</evidence>
<comment type="similarity">
    <text evidence="6">Belongs to the WD repeat WDR6 family.</text>
</comment>
<dbReference type="SUPFAM" id="SSF50978">
    <property type="entry name" value="WD40 repeat-like"/>
    <property type="match status" value="1"/>
</dbReference>
<keyword evidence="2" id="KW-0963">Cytoplasm</keyword>
<dbReference type="PANTHER" id="PTHR14344">
    <property type="entry name" value="WD REPEAT PROTEIN"/>
    <property type="match status" value="1"/>
</dbReference>
<evidence type="ECO:0000256" key="7">
    <source>
        <dbReference type="ARBA" id="ARBA00040154"/>
    </source>
</evidence>
<dbReference type="InterPro" id="IPR036322">
    <property type="entry name" value="WD40_repeat_dom_sf"/>
</dbReference>
<name>A0ABN7SFU9_OIKDI</name>
<evidence type="ECO:0000256" key="10">
    <source>
        <dbReference type="ARBA" id="ARBA00047056"/>
    </source>
</evidence>
<evidence type="ECO:0000256" key="3">
    <source>
        <dbReference type="ARBA" id="ARBA00022574"/>
    </source>
</evidence>
<reference evidence="12 13" key="1">
    <citation type="submission" date="2021-04" db="EMBL/GenBank/DDBJ databases">
        <authorList>
            <person name="Bliznina A."/>
        </authorList>
    </citation>
    <scope>NUCLEOTIDE SEQUENCE [LARGE SCALE GENOMIC DNA]</scope>
</reference>
<dbReference type="InterPro" id="IPR001680">
    <property type="entry name" value="WD40_rpt"/>
</dbReference>
<evidence type="ECO:0000313" key="12">
    <source>
        <dbReference type="EMBL" id="CAG5096822.1"/>
    </source>
</evidence>
<keyword evidence="3 11" id="KW-0853">WD repeat</keyword>
<evidence type="ECO:0000256" key="5">
    <source>
        <dbReference type="ARBA" id="ARBA00022737"/>
    </source>
</evidence>
<keyword evidence="13" id="KW-1185">Reference proteome</keyword>
<sequence length="538" mass="60809">MSHAKVLIPVKISDEVLNRRHGWIEFICVTDDLRMWLILVDHEERTHPDITVTDLHVSLRKAKNPMPTAALWLQNDFLAKGVRRNETNTTKNSKVLAHSGKNGRNGVASILYDGDHIITCGNDGTIKKWEMDDGQLRQTSSIRLKIESPIAFLERVEEIIYFGHTGADFVLFQGDHELFRCNTGGRHRQASFVYSTANDRPHSLVYLNKGRVHLLELAAESIETKTVDGCGHFGLINSIEVRPWKNDWKLQPLKVTTSDDCSIRIGKTKFPRPVTMCGSATINVAGTALHYLVAGFGSKGHVSVFTYKRRDGIDIIVELLPKLPSFQEAKKRKHEDTLGKITCGAFWVADKKTFLIVFSSTQHATVYNVDIDNRFFEEYFSFDLNGSHCPLSVAVYNNQRLAMTDSGGFFKVYFLKELEEKISNSSDHRVDDAAIQTFSTTNGKSFVLGGDAGKLLTVEPQPELKIKELPLSACGIVRLRFRRNQLWALTIDQRIHHYDEHLKFVEAFYTHVADPSDFAFDSECSLCIVGQGMQTIRF</sequence>
<evidence type="ECO:0000256" key="6">
    <source>
        <dbReference type="ARBA" id="ARBA00038255"/>
    </source>
</evidence>
<dbReference type="Gene3D" id="2.130.10.10">
    <property type="entry name" value="YVTN repeat-like/Quinoprotein amine dehydrogenase"/>
    <property type="match status" value="1"/>
</dbReference>
<proteinExistence type="inferred from homology"/>
<evidence type="ECO:0000256" key="1">
    <source>
        <dbReference type="ARBA" id="ARBA00004496"/>
    </source>
</evidence>
<dbReference type="InterPro" id="IPR051973">
    <property type="entry name" value="tRNA_Anticodon_Mtase-Reg"/>
</dbReference>
<comment type="subcellular location">
    <subcellularLocation>
        <location evidence="1">Cytoplasm</location>
    </subcellularLocation>
</comment>
<dbReference type="InterPro" id="IPR015943">
    <property type="entry name" value="WD40/YVTN_repeat-like_dom_sf"/>
</dbReference>
<keyword evidence="4" id="KW-0819">tRNA processing</keyword>
<organism evidence="12 13">
    <name type="scientific">Oikopleura dioica</name>
    <name type="common">Tunicate</name>
    <dbReference type="NCBI Taxonomy" id="34765"/>
    <lineage>
        <taxon>Eukaryota</taxon>
        <taxon>Metazoa</taxon>
        <taxon>Chordata</taxon>
        <taxon>Tunicata</taxon>
        <taxon>Appendicularia</taxon>
        <taxon>Copelata</taxon>
        <taxon>Oikopleuridae</taxon>
        <taxon>Oikopleura</taxon>
    </lineage>
</organism>
<evidence type="ECO:0000256" key="8">
    <source>
        <dbReference type="ARBA" id="ARBA00041816"/>
    </source>
</evidence>
<comment type="subunit">
    <text evidence="10">Interacts with FTSJ1; the interaction is direct, and required for 2'-O-methylation of position 34 in substrate tRNAs. Interacts with IRS4. Interacts with STK11/LKB1.</text>
</comment>
<dbReference type="PANTHER" id="PTHR14344:SF3">
    <property type="entry name" value="WD REPEAT-CONTAINING PROTEIN 6"/>
    <property type="match status" value="1"/>
</dbReference>
<dbReference type="EMBL" id="OU015569">
    <property type="protein sequence ID" value="CAG5096822.1"/>
    <property type="molecule type" value="Genomic_DNA"/>
</dbReference>
<comment type="function">
    <text evidence="9">Together with methyltransferase FTSJ1, methylates the 2'-O-ribose of nucleotides at position 34 of the tRNA anticodon loop of substrate tRNAs. Required for the correct positioning of the substrate tRNA for methylation. Required to suppress amino acid starvation-induced autophagy. Enhances the STK11/LKB1-induced cell growth suppression activity.</text>
</comment>
<evidence type="ECO:0000256" key="4">
    <source>
        <dbReference type="ARBA" id="ARBA00022694"/>
    </source>
</evidence>
<evidence type="ECO:0000256" key="2">
    <source>
        <dbReference type="ARBA" id="ARBA00022490"/>
    </source>
</evidence>
<protein>
    <recommendedName>
        <fullName evidence="7">tRNA (34-2'-O)-methyltransferase regulator WDR6</fullName>
    </recommendedName>
    <alternativeName>
        <fullName evidence="8">WD repeat-containing protein 6</fullName>
    </alternativeName>
</protein>
<evidence type="ECO:0000256" key="9">
    <source>
        <dbReference type="ARBA" id="ARBA00045751"/>
    </source>
</evidence>
<dbReference type="Proteomes" id="UP001158576">
    <property type="component" value="Chromosome XSR"/>
</dbReference>
<feature type="repeat" description="WD" evidence="11">
    <location>
        <begin position="113"/>
        <end position="139"/>
    </location>
</feature>
<accession>A0ABN7SFU9</accession>